<dbReference type="PANTHER" id="PTHR19860:SF18">
    <property type="entry name" value="DUF4062 DOMAIN-CONTAINING PROTEIN"/>
    <property type="match status" value="1"/>
</dbReference>
<dbReference type="AlphaFoldDB" id="A0AAD9PVN5"/>
<name>A0AAD9PVN5_ACRCE</name>
<dbReference type="EMBL" id="JARQWQ010000121">
    <property type="protein sequence ID" value="KAK2549741.1"/>
    <property type="molecule type" value="Genomic_DNA"/>
</dbReference>
<dbReference type="Gene3D" id="3.40.50.300">
    <property type="entry name" value="P-loop containing nucleotide triphosphate hydrolases"/>
    <property type="match status" value="1"/>
</dbReference>
<dbReference type="InterPro" id="IPR027417">
    <property type="entry name" value="P-loop_NTPase"/>
</dbReference>
<proteinExistence type="predicted"/>
<dbReference type="GO" id="GO:0080008">
    <property type="term" value="C:Cul4-RING E3 ubiquitin ligase complex"/>
    <property type="evidence" value="ECO:0007669"/>
    <property type="project" value="TreeGrafter"/>
</dbReference>
<protein>
    <submittedName>
        <fullName evidence="3">Tetratricopeptide repeat protein 41</fullName>
    </submittedName>
</protein>
<comment type="caution">
    <text evidence="3">The sequence shown here is derived from an EMBL/GenBank/DDBJ whole genome shotgun (WGS) entry which is preliminary data.</text>
</comment>
<gene>
    <name evidence="3" type="ORF">P5673_029713</name>
</gene>
<dbReference type="InterPro" id="IPR011990">
    <property type="entry name" value="TPR-like_helical_dom_sf"/>
</dbReference>
<reference evidence="3" key="1">
    <citation type="journal article" date="2023" name="G3 (Bethesda)">
        <title>Whole genome assembly and annotation of the endangered Caribbean coral Acropora cervicornis.</title>
        <authorList>
            <person name="Selwyn J.D."/>
            <person name="Vollmer S.V."/>
        </authorList>
    </citation>
    <scope>NUCLEOTIDE SEQUENCE</scope>
    <source>
        <strain evidence="3">K2</strain>
    </source>
</reference>
<evidence type="ECO:0000256" key="2">
    <source>
        <dbReference type="SAM" id="MobiDB-lite"/>
    </source>
</evidence>
<sequence length="1064" mass="120323">MSVGSLHYNGHLYSFMNVRFNSITELEIVQASFRRKYDFGYFYFRSNTKMEENLQDPVDVSVQESLVSLNKPESQYAARKLRELKQQIIDTELPVRHFASLEELGEQLMKDWVAVIEVHYPSINPLIFPTTDSEVWHEWSAQEALASKHCNLFVKTPRIREIIEVLNLHAEVEQGIKRKSNMVAPTAAISTFMTSLPDSDKEILPPVLVLAGESGCGKSTCVSHWLKQFTSSHPQVAIIPHFVGCDSGSSDISNFVRRCTNELRHHYLDSDICDVIDIHDVSDFARVTEAFRAAISLGPCVIVLDGANHLGHALDRPAHTVKETKWLPPFVPVSCRIIVTTTKADITYLELSKRKDAYCIDVPRFFDVKGKKDLLREYVGSNYKFLDAAVVSEVTSSNLAHLPMYYVALASELRILGAHKNSQRLLDSYTHAPTLFDLWSLIFRRWTHEYGWLRAAASRSPVPTMKAQVSRDRMNSGWIADVLRLIALSREGLSENEALSALKVMGYVNKYEVTKAHWEIFRLAAQHALMEMPSGLLTFSHQSARAAVEIALLGNLTSPSQERVISPFQESWERQKQQGHAVLASFFSKEPSCRRTVNELPWQLRIGGNFEQLSSTICKPSMFLRLASVRGEERGKIDFMLYWRILKQKGYKPEEILYQMCIKVEERLFNKTNESATGELDVISQKIAELSAVEDVCQKDDNEQLNQLEVALIHFSAGKFLIQDGNDIMAQNLLLSAYKMAYPVVSLSDIYLLFDIQESLGNLYLKLSETNRAVFWFNGAFKAAKEIASKVDQTAMMGRILDQLAMCRLPNEVVLPIEVDEQSRASTWTAGRVNTNMTSEIQEFEGNNERHVSNTLDEALRHLKLANDVPGQSSVYFHMGLLAATQRRTGDAECLFHKSLKMRKEWYGLSHPLVAEIHDALASMMCSDDTTESVDFAKVEEMFRQALRMREELLGSSHLMVASTLFKLGKLLQAKGTKDAAAEAKVLFQRALDIRTSHQGVYHRDSKLIRRTLMLLETSEVAARLGEKATRKARDPYALSGRTSLLSTRKTSRKNLPTNQATGS</sequence>
<feature type="compositionally biased region" description="Polar residues" evidence="2">
    <location>
        <begin position="1041"/>
        <end position="1064"/>
    </location>
</feature>
<accession>A0AAD9PVN5</accession>
<reference evidence="3" key="2">
    <citation type="journal article" date="2023" name="Science">
        <title>Genomic signatures of disease resistance in endangered staghorn corals.</title>
        <authorList>
            <person name="Vollmer S.V."/>
            <person name="Selwyn J.D."/>
            <person name="Despard B.A."/>
            <person name="Roesel C.L."/>
        </authorList>
    </citation>
    <scope>NUCLEOTIDE SEQUENCE</scope>
    <source>
        <strain evidence="3">K2</strain>
    </source>
</reference>
<feature type="region of interest" description="Disordered" evidence="2">
    <location>
        <begin position="1032"/>
        <end position="1064"/>
    </location>
</feature>
<dbReference type="SUPFAM" id="SSF48452">
    <property type="entry name" value="TPR-like"/>
    <property type="match status" value="1"/>
</dbReference>
<dbReference type="PANTHER" id="PTHR19860">
    <property type="entry name" value="DDB1- AND CUL4-ASSOCIATED FACTOR 12-RELATED"/>
    <property type="match status" value="1"/>
</dbReference>
<evidence type="ECO:0000313" key="3">
    <source>
        <dbReference type="EMBL" id="KAK2549741.1"/>
    </source>
</evidence>
<evidence type="ECO:0000256" key="1">
    <source>
        <dbReference type="ARBA" id="ARBA00022737"/>
    </source>
</evidence>
<dbReference type="SUPFAM" id="SSF52540">
    <property type="entry name" value="P-loop containing nucleoside triphosphate hydrolases"/>
    <property type="match status" value="1"/>
</dbReference>
<dbReference type="Proteomes" id="UP001249851">
    <property type="component" value="Unassembled WGS sequence"/>
</dbReference>
<keyword evidence="1" id="KW-0677">Repeat</keyword>
<dbReference type="InterPro" id="IPR051191">
    <property type="entry name" value="DCAF12"/>
</dbReference>
<dbReference type="Gene3D" id="1.25.40.10">
    <property type="entry name" value="Tetratricopeptide repeat domain"/>
    <property type="match status" value="1"/>
</dbReference>
<organism evidence="3 4">
    <name type="scientific">Acropora cervicornis</name>
    <name type="common">Staghorn coral</name>
    <dbReference type="NCBI Taxonomy" id="6130"/>
    <lineage>
        <taxon>Eukaryota</taxon>
        <taxon>Metazoa</taxon>
        <taxon>Cnidaria</taxon>
        <taxon>Anthozoa</taxon>
        <taxon>Hexacorallia</taxon>
        <taxon>Scleractinia</taxon>
        <taxon>Astrocoeniina</taxon>
        <taxon>Acroporidae</taxon>
        <taxon>Acropora</taxon>
    </lineage>
</organism>
<evidence type="ECO:0000313" key="4">
    <source>
        <dbReference type="Proteomes" id="UP001249851"/>
    </source>
</evidence>
<keyword evidence="4" id="KW-1185">Reference proteome</keyword>